<dbReference type="RefSeq" id="WP_113951167.1">
    <property type="nucleotide sequence ID" value="NZ_QNQU01000024.1"/>
</dbReference>
<reference evidence="1 2" key="1">
    <citation type="submission" date="2018-07" db="EMBL/GenBank/DDBJ databases">
        <title>A draft genome of a endophytic bacteria, a new species of Pedobacter.</title>
        <authorList>
            <person name="Zhang Z.D."/>
            <person name="Chen Z.J."/>
        </authorList>
    </citation>
    <scope>NUCLEOTIDE SEQUENCE [LARGE SCALE GENOMIC DNA]</scope>
    <source>
        <strain evidence="1 2">RS10</strain>
    </source>
</reference>
<sequence>MKCLFLTLTCIFVYFYGNAQDKKYTDSAVAEYIEACKCVIKSHDGKATDYERIRKTDFYKYARKILYISFNNTNPANQTPYLKNGFLDDDVIKEKYFLSSSEIDSLNKTLFNYKYKGTPLKILVFDCSIPENAIVYLDENNKPIAALNICFSGTGYNVWVSRSYKGTHGPTLWDTCFGKYELLARLFRLAGIKNLK</sequence>
<dbReference type="EMBL" id="QNQU01000024">
    <property type="protein sequence ID" value="RBQ03211.1"/>
    <property type="molecule type" value="Genomic_DNA"/>
</dbReference>
<dbReference type="Proteomes" id="UP000252081">
    <property type="component" value="Unassembled WGS sequence"/>
</dbReference>
<dbReference type="AlphaFoldDB" id="A0A366KNF3"/>
<organism evidence="1 2">
    <name type="scientific">Pedobacter miscanthi</name>
    <dbReference type="NCBI Taxonomy" id="2259170"/>
    <lineage>
        <taxon>Bacteria</taxon>
        <taxon>Pseudomonadati</taxon>
        <taxon>Bacteroidota</taxon>
        <taxon>Sphingobacteriia</taxon>
        <taxon>Sphingobacteriales</taxon>
        <taxon>Sphingobacteriaceae</taxon>
        <taxon>Pedobacter</taxon>
    </lineage>
</organism>
<proteinExistence type="predicted"/>
<evidence type="ECO:0000313" key="1">
    <source>
        <dbReference type="EMBL" id="RBQ03211.1"/>
    </source>
</evidence>
<evidence type="ECO:0000313" key="2">
    <source>
        <dbReference type="Proteomes" id="UP000252081"/>
    </source>
</evidence>
<keyword evidence="2" id="KW-1185">Reference proteome</keyword>
<accession>A0A366KNF3</accession>
<gene>
    <name evidence="1" type="ORF">DRW42_22720</name>
</gene>
<name>A0A366KNF3_9SPHI</name>
<dbReference type="OrthoDB" id="759272at2"/>
<protein>
    <submittedName>
        <fullName evidence="1">Uncharacterized protein</fullName>
    </submittedName>
</protein>
<comment type="caution">
    <text evidence="1">The sequence shown here is derived from an EMBL/GenBank/DDBJ whole genome shotgun (WGS) entry which is preliminary data.</text>
</comment>